<dbReference type="Proteomes" id="UP000092730">
    <property type="component" value="Chromosome 1"/>
</dbReference>
<organism evidence="1">
    <name type="scientific">Kwoniella bestiolae CBS 10118</name>
    <dbReference type="NCBI Taxonomy" id="1296100"/>
    <lineage>
        <taxon>Eukaryota</taxon>
        <taxon>Fungi</taxon>
        <taxon>Dikarya</taxon>
        <taxon>Basidiomycota</taxon>
        <taxon>Agaricomycotina</taxon>
        <taxon>Tremellomycetes</taxon>
        <taxon>Tremellales</taxon>
        <taxon>Cryptococcaceae</taxon>
        <taxon>Kwoniella</taxon>
    </lineage>
</organism>
<dbReference type="EMBL" id="KI894020">
    <property type="protein sequence ID" value="OCF26754.1"/>
    <property type="molecule type" value="Genomic_DNA"/>
</dbReference>
<dbReference type="OrthoDB" id="3335211at2759"/>
<evidence type="ECO:0000313" key="2">
    <source>
        <dbReference type="EMBL" id="WVW79102.1"/>
    </source>
</evidence>
<protein>
    <submittedName>
        <fullName evidence="1">Uncharacterized protein</fullName>
    </submittedName>
</protein>
<reference evidence="1" key="1">
    <citation type="submission" date="2013-07" db="EMBL/GenBank/DDBJ databases">
        <title>The Genome Sequence of Cryptococcus bestiolae CBS10118.</title>
        <authorList>
            <consortium name="The Broad Institute Genome Sequencing Platform"/>
            <person name="Cuomo C."/>
            <person name="Litvintseva A."/>
            <person name="Chen Y."/>
            <person name="Heitman J."/>
            <person name="Sun S."/>
            <person name="Springer D."/>
            <person name="Dromer F."/>
            <person name="Young S.K."/>
            <person name="Zeng Q."/>
            <person name="Gargeya S."/>
            <person name="Fitzgerald M."/>
            <person name="Abouelleil A."/>
            <person name="Alvarado L."/>
            <person name="Berlin A.M."/>
            <person name="Chapman S.B."/>
            <person name="Dewar J."/>
            <person name="Goldberg J."/>
            <person name="Griggs A."/>
            <person name="Gujja S."/>
            <person name="Hansen M."/>
            <person name="Howarth C."/>
            <person name="Imamovic A."/>
            <person name="Larimer J."/>
            <person name="McCowan C."/>
            <person name="Murphy C."/>
            <person name="Pearson M."/>
            <person name="Priest M."/>
            <person name="Roberts A."/>
            <person name="Saif S."/>
            <person name="Shea T."/>
            <person name="Sykes S."/>
            <person name="Wortman J."/>
            <person name="Nusbaum C."/>
            <person name="Birren B."/>
        </authorList>
    </citation>
    <scope>NUCLEOTIDE SEQUENCE [LARGE SCALE GENOMIC DNA]</scope>
    <source>
        <strain evidence="1">CBS 10118</strain>
    </source>
</reference>
<accession>A0A1B9G6T5</accession>
<keyword evidence="3" id="KW-1185">Reference proteome</keyword>
<proteinExistence type="predicted"/>
<reference evidence="1" key="3">
    <citation type="submission" date="2014-01" db="EMBL/GenBank/DDBJ databases">
        <title>Evolution of pathogenesis and genome organization in the Tremellales.</title>
        <authorList>
            <person name="Cuomo C."/>
            <person name="Litvintseva A."/>
            <person name="Heitman J."/>
            <person name="Chen Y."/>
            <person name="Sun S."/>
            <person name="Springer D."/>
            <person name="Dromer F."/>
            <person name="Young S."/>
            <person name="Zeng Q."/>
            <person name="Chapman S."/>
            <person name="Gujja S."/>
            <person name="Saif S."/>
            <person name="Birren B."/>
        </authorList>
    </citation>
    <scope>NUCLEOTIDE SEQUENCE</scope>
    <source>
        <strain evidence="1">CBS 10118</strain>
    </source>
</reference>
<dbReference type="EMBL" id="CP144541">
    <property type="protein sequence ID" value="WVW79102.1"/>
    <property type="molecule type" value="Genomic_DNA"/>
</dbReference>
<reference evidence="2" key="2">
    <citation type="submission" date="2013-07" db="EMBL/GenBank/DDBJ databases">
        <authorList>
            <consortium name="The Broad Institute Genome Sequencing Platform"/>
            <person name="Cuomo C."/>
            <person name="Litvintseva A."/>
            <person name="Chen Y."/>
            <person name="Heitman J."/>
            <person name="Sun S."/>
            <person name="Springer D."/>
            <person name="Dromer F."/>
            <person name="Young S.K."/>
            <person name="Zeng Q."/>
            <person name="Gargeya S."/>
            <person name="Fitzgerald M."/>
            <person name="Abouelleil A."/>
            <person name="Alvarado L."/>
            <person name="Berlin A.M."/>
            <person name="Chapman S.B."/>
            <person name="Dewar J."/>
            <person name="Goldberg J."/>
            <person name="Griggs A."/>
            <person name="Gujja S."/>
            <person name="Hansen M."/>
            <person name="Howarth C."/>
            <person name="Imamovic A."/>
            <person name="Larimer J."/>
            <person name="McCowan C."/>
            <person name="Murphy C."/>
            <person name="Pearson M."/>
            <person name="Priest M."/>
            <person name="Roberts A."/>
            <person name="Saif S."/>
            <person name="Shea T."/>
            <person name="Sykes S."/>
            <person name="Wortman J."/>
            <person name="Nusbaum C."/>
            <person name="Birren B."/>
        </authorList>
    </citation>
    <scope>NUCLEOTIDE SEQUENCE</scope>
    <source>
        <strain evidence="2">CBS 10118</strain>
    </source>
</reference>
<evidence type="ECO:0000313" key="1">
    <source>
        <dbReference type="EMBL" id="OCF26754.1"/>
    </source>
</evidence>
<name>A0A1B9G6T5_9TREE</name>
<dbReference type="GeneID" id="30208842"/>
<dbReference type="VEuPathDB" id="FungiDB:I302_04443"/>
<sequence length="144" mass="15656">MPNPLLRIILCGKTAAVGKGVIAGLHPEIEVTRFITSLESARREIPLILSQQHSKLPTPAGETLGTQNFNTRPDAVMLGAGFSLSDVEVLDKEDKIPIFLADRDKPAPSLASGKYGEAILKRAKDALLAWEKDGKKQQGNPIWF</sequence>
<evidence type="ECO:0000313" key="3">
    <source>
        <dbReference type="Proteomes" id="UP000092730"/>
    </source>
</evidence>
<dbReference type="RefSeq" id="XP_019047824.1">
    <property type="nucleotide sequence ID" value="XM_019191076.1"/>
</dbReference>
<dbReference type="KEGG" id="kbi:30208842"/>
<dbReference type="AlphaFoldDB" id="A0A1B9G6T5"/>
<gene>
    <name evidence="1" type="ORF">I302_04443</name>
    <name evidence="2" type="ORF">I302_101067</name>
</gene>
<reference evidence="2" key="4">
    <citation type="submission" date="2024-02" db="EMBL/GenBank/DDBJ databases">
        <title>Comparative genomics of Cryptococcus and Kwoniella reveals pathogenesis evolution and contrasting modes of karyotype evolution via chromosome fusion or intercentromeric recombination.</title>
        <authorList>
            <person name="Coelho M.A."/>
            <person name="David-Palma M."/>
            <person name="Shea T."/>
            <person name="Bowers K."/>
            <person name="McGinley-Smith S."/>
            <person name="Mohammad A.W."/>
            <person name="Gnirke A."/>
            <person name="Yurkov A.M."/>
            <person name="Nowrousian M."/>
            <person name="Sun S."/>
            <person name="Cuomo C.A."/>
            <person name="Heitman J."/>
        </authorList>
    </citation>
    <scope>NUCLEOTIDE SEQUENCE</scope>
    <source>
        <strain evidence="2">CBS 10118</strain>
    </source>
</reference>